<dbReference type="InterPro" id="IPR030492">
    <property type="entry name" value="RHD_CS"/>
</dbReference>
<dbReference type="Proteomes" id="UP001378592">
    <property type="component" value="Unassembled WGS sequence"/>
</dbReference>
<dbReference type="GO" id="GO:0002225">
    <property type="term" value="P:positive regulation of antimicrobial peptide production"/>
    <property type="evidence" value="ECO:0007669"/>
    <property type="project" value="UniProtKB-ARBA"/>
</dbReference>
<dbReference type="FunFam" id="2.60.40.340:FF:000006">
    <property type="entry name" value="Dorsal isoform 1-B"/>
    <property type="match status" value="1"/>
</dbReference>
<evidence type="ECO:0000313" key="2">
    <source>
        <dbReference type="EMBL" id="KAK7792918.1"/>
    </source>
</evidence>
<protein>
    <recommendedName>
        <fullName evidence="1">RHD domain-containing protein</fullName>
    </recommendedName>
</protein>
<dbReference type="GO" id="GO:0005654">
    <property type="term" value="C:nucleoplasm"/>
    <property type="evidence" value="ECO:0007669"/>
    <property type="project" value="UniProtKB-ARBA"/>
</dbReference>
<name>A0AAN9VKE1_9ORTH</name>
<dbReference type="Gene3D" id="2.60.40.10">
    <property type="entry name" value="Immunoglobulins"/>
    <property type="match status" value="1"/>
</dbReference>
<dbReference type="PRINTS" id="PR00057">
    <property type="entry name" value="NFKBTNSCPFCT"/>
</dbReference>
<dbReference type="GO" id="GO:0038061">
    <property type="term" value="P:non-canonical NF-kappaB signal transduction"/>
    <property type="evidence" value="ECO:0007669"/>
    <property type="project" value="TreeGrafter"/>
</dbReference>
<dbReference type="FunFam" id="2.60.40.10:FF:000046">
    <property type="entry name" value="Nuclear factor NF-kappa-B p105 subunit"/>
    <property type="match status" value="1"/>
</dbReference>
<keyword evidence="3" id="KW-1185">Reference proteome</keyword>
<dbReference type="SUPFAM" id="SSF81296">
    <property type="entry name" value="E set domains"/>
    <property type="match status" value="1"/>
</dbReference>
<evidence type="ECO:0000259" key="1">
    <source>
        <dbReference type="PROSITE" id="PS50254"/>
    </source>
</evidence>
<dbReference type="GO" id="GO:0001228">
    <property type="term" value="F:DNA-binding transcription activator activity, RNA polymerase II-specific"/>
    <property type="evidence" value="ECO:0007669"/>
    <property type="project" value="UniProtKB-ARBA"/>
</dbReference>
<dbReference type="GO" id="GO:0008063">
    <property type="term" value="P:Toll signaling pathway"/>
    <property type="evidence" value="ECO:0007669"/>
    <property type="project" value="UniProtKB-ARBA"/>
</dbReference>
<dbReference type="GO" id="GO:0007249">
    <property type="term" value="P:canonical NF-kappaB signal transduction"/>
    <property type="evidence" value="ECO:0007669"/>
    <property type="project" value="TreeGrafter"/>
</dbReference>
<dbReference type="GO" id="GO:0033554">
    <property type="term" value="P:cellular response to stress"/>
    <property type="evidence" value="ECO:0007669"/>
    <property type="project" value="TreeGrafter"/>
</dbReference>
<dbReference type="Gene3D" id="2.60.40.340">
    <property type="entry name" value="Rel homology domain (RHD), DNA-binding domain"/>
    <property type="match status" value="1"/>
</dbReference>
<dbReference type="Pfam" id="PF16179">
    <property type="entry name" value="RHD_dimer"/>
    <property type="match status" value="1"/>
</dbReference>
<dbReference type="AlphaFoldDB" id="A0AAN9VKE1"/>
<dbReference type="GO" id="GO:0034097">
    <property type="term" value="P:response to cytokine"/>
    <property type="evidence" value="ECO:0007669"/>
    <property type="project" value="TreeGrafter"/>
</dbReference>
<dbReference type="InterPro" id="IPR008967">
    <property type="entry name" value="p53-like_TF_DNA-bd_sf"/>
</dbReference>
<dbReference type="InterPro" id="IPR014756">
    <property type="entry name" value="Ig_E-set"/>
</dbReference>
<feature type="domain" description="RHD" evidence="1">
    <location>
        <begin position="47"/>
        <end position="225"/>
    </location>
</feature>
<dbReference type="Pfam" id="PF00554">
    <property type="entry name" value="RHD_DNA_bind"/>
    <property type="match status" value="1"/>
</dbReference>
<comment type="caution">
    <text evidence="2">The sequence shown here is derived from an EMBL/GenBank/DDBJ whole genome shotgun (WGS) entry which is preliminary data.</text>
</comment>
<dbReference type="GO" id="GO:0048935">
    <property type="term" value="P:peripheral nervous system neuron development"/>
    <property type="evidence" value="ECO:0007669"/>
    <property type="project" value="UniProtKB-ARBA"/>
</dbReference>
<dbReference type="PANTHER" id="PTHR24169:SF25">
    <property type="entry name" value="DORSAL-RELATED IMMUNITY FACTOR DIF-RELATED"/>
    <property type="match status" value="1"/>
</dbReference>
<dbReference type="PANTHER" id="PTHR24169">
    <property type="entry name" value="NUCLEAR FACTOR NF-KAPPA-B PROTEIN"/>
    <property type="match status" value="1"/>
</dbReference>
<dbReference type="GO" id="GO:0045087">
    <property type="term" value="P:innate immune response"/>
    <property type="evidence" value="ECO:0007669"/>
    <property type="project" value="TreeGrafter"/>
</dbReference>
<organism evidence="2 3">
    <name type="scientific">Gryllus longicercus</name>
    <dbReference type="NCBI Taxonomy" id="2509291"/>
    <lineage>
        <taxon>Eukaryota</taxon>
        <taxon>Metazoa</taxon>
        <taxon>Ecdysozoa</taxon>
        <taxon>Arthropoda</taxon>
        <taxon>Hexapoda</taxon>
        <taxon>Insecta</taxon>
        <taxon>Pterygota</taxon>
        <taxon>Neoptera</taxon>
        <taxon>Polyneoptera</taxon>
        <taxon>Orthoptera</taxon>
        <taxon>Ensifera</taxon>
        <taxon>Gryllidea</taxon>
        <taxon>Grylloidea</taxon>
        <taxon>Gryllidae</taxon>
        <taxon>Gryllinae</taxon>
        <taxon>Gryllus</taxon>
    </lineage>
</organism>
<dbReference type="InterPro" id="IPR002909">
    <property type="entry name" value="IPT_dom"/>
</dbReference>
<dbReference type="GO" id="GO:0000978">
    <property type="term" value="F:RNA polymerase II cis-regulatory region sequence-specific DNA binding"/>
    <property type="evidence" value="ECO:0007669"/>
    <property type="project" value="TreeGrafter"/>
</dbReference>
<dbReference type="InterPro" id="IPR033926">
    <property type="entry name" value="IPT_NFkappaB"/>
</dbReference>
<reference evidence="2 3" key="1">
    <citation type="submission" date="2024-03" db="EMBL/GenBank/DDBJ databases">
        <title>The genome assembly and annotation of the cricket Gryllus longicercus Weissman &amp; Gray.</title>
        <authorList>
            <person name="Szrajer S."/>
            <person name="Gray D."/>
            <person name="Ylla G."/>
        </authorList>
    </citation>
    <scope>NUCLEOTIDE SEQUENCE [LARGE SCALE GENOMIC DNA]</scope>
    <source>
        <strain evidence="2">DAG 2021-001</strain>
        <tissue evidence="2">Whole body minus gut</tissue>
    </source>
</reference>
<dbReference type="InterPro" id="IPR000451">
    <property type="entry name" value="NFkB/Dor"/>
</dbReference>
<sequence length="375" mass="41565">MEHETSGNSSLHISDVIEVIQTTDPDFADDEYNPLFSVASPPGEEEKQHAYVEITEQPAAKALRFRYECEGRSAGSIPGASSTPDNKTYPAIRVVGYIGRAVVVVSCVTKDSPYRPHPHSLVGKEGCKKGVCTLELSDDMTATFSNLGIQCVKKRDIDEALRVREEIRVDPFRTGFAHRNQPGNIDLNAVRLCFQVFLEGSEKGKFTFQLTPVVSDPIYDKKAMSDLVICKMSDCSASVAGGKEIILLCEKVAKEDIQVRFFEQDHGGRTLWEAQGDFTPAHVHKQVAISLRTPRYRTLDVPQPVDACIQLRRPSDGASSEPLPFQLLPLDSGGNSLMKVMPQFLNQNWSVVKVILRCMLSAQKNTWYFGIVGIT</sequence>
<dbReference type="InterPro" id="IPR013783">
    <property type="entry name" value="Ig-like_fold"/>
</dbReference>
<dbReference type="CDD" id="cd01177">
    <property type="entry name" value="IPT_NFkappaB"/>
    <property type="match status" value="1"/>
</dbReference>
<evidence type="ECO:0000313" key="3">
    <source>
        <dbReference type="Proteomes" id="UP001378592"/>
    </source>
</evidence>
<dbReference type="InterPro" id="IPR037059">
    <property type="entry name" value="RHD_DNA_bind_dom_sf"/>
</dbReference>
<dbReference type="PROSITE" id="PS50254">
    <property type="entry name" value="REL_2"/>
    <property type="match status" value="1"/>
</dbReference>
<dbReference type="EMBL" id="JAZDUA010000412">
    <property type="protein sequence ID" value="KAK7792918.1"/>
    <property type="molecule type" value="Genomic_DNA"/>
</dbReference>
<dbReference type="SMART" id="SM00429">
    <property type="entry name" value="IPT"/>
    <property type="match status" value="1"/>
</dbReference>
<dbReference type="InterPro" id="IPR032397">
    <property type="entry name" value="RHD_dimer"/>
</dbReference>
<dbReference type="InterPro" id="IPR011539">
    <property type="entry name" value="RHD_DNA_bind_dom"/>
</dbReference>
<dbReference type="GO" id="GO:0005737">
    <property type="term" value="C:cytoplasm"/>
    <property type="evidence" value="ECO:0007669"/>
    <property type="project" value="InterPro"/>
</dbReference>
<accession>A0AAN9VKE1</accession>
<dbReference type="GO" id="GO:0035206">
    <property type="term" value="P:regulation of hemocyte proliferation"/>
    <property type="evidence" value="ECO:0007669"/>
    <property type="project" value="UniProtKB-ARBA"/>
</dbReference>
<dbReference type="PROSITE" id="PS01204">
    <property type="entry name" value="REL_1"/>
    <property type="match status" value="1"/>
</dbReference>
<dbReference type="SUPFAM" id="SSF49417">
    <property type="entry name" value="p53-like transcription factors"/>
    <property type="match status" value="1"/>
</dbReference>
<gene>
    <name evidence="2" type="ORF">R5R35_007996</name>
</gene>
<proteinExistence type="predicted"/>